<evidence type="ECO:0000313" key="3">
    <source>
        <dbReference type="Proteomes" id="UP001152797"/>
    </source>
</evidence>
<reference evidence="1" key="1">
    <citation type="submission" date="2022-10" db="EMBL/GenBank/DDBJ databases">
        <authorList>
            <person name="Chen Y."/>
            <person name="Dougan E. K."/>
            <person name="Chan C."/>
            <person name="Rhodes N."/>
            <person name="Thang M."/>
        </authorList>
    </citation>
    <scope>NUCLEOTIDE SEQUENCE</scope>
</reference>
<accession>A0A9P1BXW0</accession>
<name>A0A9P1BXW0_9DINO</name>
<keyword evidence="3" id="KW-1185">Reference proteome</keyword>
<dbReference type="EMBL" id="CAMXCT020000624">
    <property type="protein sequence ID" value="CAL1134688.1"/>
    <property type="molecule type" value="Genomic_DNA"/>
</dbReference>
<sequence length="92" mass="10282">MPPANSRGLSNHREFVVTVGGQDLGNACWAMDHGPMCGLHLLDATLLTQWAPQNRILMQMPIYRSFLHLDWTCLEFLAIQTASTVGRLSMKV</sequence>
<evidence type="ECO:0000313" key="1">
    <source>
        <dbReference type="EMBL" id="CAI3981313.1"/>
    </source>
</evidence>
<dbReference type="EMBL" id="CAMXCT010000624">
    <property type="protein sequence ID" value="CAI3981313.1"/>
    <property type="molecule type" value="Genomic_DNA"/>
</dbReference>
<gene>
    <name evidence="1" type="ORF">C1SCF055_LOCUS9114</name>
</gene>
<reference evidence="2" key="2">
    <citation type="submission" date="2024-04" db="EMBL/GenBank/DDBJ databases">
        <authorList>
            <person name="Chen Y."/>
            <person name="Shah S."/>
            <person name="Dougan E. K."/>
            <person name="Thang M."/>
            <person name="Chan C."/>
        </authorList>
    </citation>
    <scope>NUCLEOTIDE SEQUENCE [LARGE SCALE GENOMIC DNA]</scope>
</reference>
<organism evidence="1">
    <name type="scientific">Cladocopium goreaui</name>
    <dbReference type="NCBI Taxonomy" id="2562237"/>
    <lineage>
        <taxon>Eukaryota</taxon>
        <taxon>Sar</taxon>
        <taxon>Alveolata</taxon>
        <taxon>Dinophyceae</taxon>
        <taxon>Suessiales</taxon>
        <taxon>Symbiodiniaceae</taxon>
        <taxon>Cladocopium</taxon>
    </lineage>
</organism>
<dbReference type="Proteomes" id="UP001152797">
    <property type="component" value="Unassembled WGS sequence"/>
</dbReference>
<protein>
    <submittedName>
        <fullName evidence="1">Uncharacterized protein</fullName>
    </submittedName>
</protein>
<proteinExistence type="predicted"/>
<comment type="caution">
    <text evidence="1">The sequence shown here is derived from an EMBL/GenBank/DDBJ whole genome shotgun (WGS) entry which is preliminary data.</text>
</comment>
<evidence type="ECO:0000313" key="2">
    <source>
        <dbReference type="EMBL" id="CAL1134688.1"/>
    </source>
</evidence>
<dbReference type="AlphaFoldDB" id="A0A9P1BXW0"/>
<dbReference type="EMBL" id="CAMXCT030000624">
    <property type="protein sequence ID" value="CAL4768625.1"/>
    <property type="molecule type" value="Genomic_DNA"/>
</dbReference>